<feature type="region of interest" description="Disordered" evidence="1">
    <location>
        <begin position="1"/>
        <end position="28"/>
    </location>
</feature>
<gene>
    <name evidence="2" type="ORF">ASN_1P19</name>
</gene>
<reference evidence="3" key="1">
    <citation type="submission" date="2014-09" db="EMBL/GenBank/DDBJ databases">
        <authorList>
            <person name="Illeghems K.G."/>
        </authorList>
    </citation>
    <scope>NUCLEOTIDE SEQUENCE [LARGE SCALE GENOMIC DNA]</scope>
    <source>
        <strain evidence="3">108B</strain>
        <plasmid evidence="3">1P</plasmid>
    </source>
</reference>
<evidence type="ECO:0000313" key="2">
    <source>
        <dbReference type="EMBL" id="CEF43056.1"/>
    </source>
</evidence>
<geneLocation type="plasmid" evidence="3">
    <name>1P</name>
</geneLocation>
<dbReference type="AlphaFoldDB" id="A0A0U5F1B2"/>
<proteinExistence type="predicted"/>
<dbReference type="KEGG" id="asz:ASN_1P19"/>
<dbReference type="PATRIC" id="fig|446692.3.peg.4086"/>
<evidence type="ECO:0000256" key="1">
    <source>
        <dbReference type="SAM" id="MobiDB-lite"/>
    </source>
</evidence>
<dbReference type="EMBL" id="LN606601">
    <property type="protein sequence ID" value="CEF43056.1"/>
    <property type="molecule type" value="Genomic_DNA"/>
</dbReference>
<dbReference type="Proteomes" id="UP000056109">
    <property type="component" value="Plasmid 1P"/>
</dbReference>
<name>A0A0U5F1B2_9PROT</name>
<sequence length="175" mass="19153">MNAISSINAGRKHSMTQTDDSPANGKRTGPVADAVLALRIMVDARTEAKMVLMDLTSYVDAVAHLEAKLAEEAERQNISADFEKLAEHSLEDALRVVEFELDELMAHLMSLAVAMKAENAPVERIRSWVQSAADSYGMAFRIMVPVWRLRSLVDAALREPPPDDAEPAGEAHLGD</sequence>
<evidence type="ECO:0000313" key="3">
    <source>
        <dbReference type="Proteomes" id="UP000056109"/>
    </source>
</evidence>
<protein>
    <submittedName>
        <fullName evidence="2">Uncharacterized protein</fullName>
    </submittedName>
</protein>
<organism evidence="2 3">
    <name type="scientific">Acetobacter senegalensis</name>
    <dbReference type="NCBI Taxonomy" id="446692"/>
    <lineage>
        <taxon>Bacteria</taxon>
        <taxon>Pseudomonadati</taxon>
        <taxon>Pseudomonadota</taxon>
        <taxon>Alphaproteobacteria</taxon>
        <taxon>Acetobacterales</taxon>
        <taxon>Acetobacteraceae</taxon>
        <taxon>Acetobacter</taxon>
    </lineage>
</organism>
<keyword evidence="3" id="KW-1185">Reference proteome</keyword>
<accession>A0A0U5F1B2</accession>